<dbReference type="SUPFAM" id="SSF48092">
    <property type="entry name" value="Transcription factor STAT-4 N-domain"/>
    <property type="match status" value="1"/>
</dbReference>
<dbReference type="Pfam" id="PF02865">
    <property type="entry name" value="STAT_int"/>
    <property type="match status" value="1"/>
</dbReference>
<dbReference type="GO" id="GO:0045944">
    <property type="term" value="P:positive regulation of transcription by RNA polymerase II"/>
    <property type="evidence" value="ECO:0007669"/>
    <property type="project" value="Ensembl"/>
</dbReference>
<dbReference type="InterPro" id="IPR013800">
    <property type="entry name" value="STAT_TF_alpha"/>
</dbReference>
<dbReference type="PROSITE" id="PS50001">
    <property type="entry name" value="SH2"/>
    <property type="match status" value="1"/>
</dbReference>
<protein>
    <recommendedName>
        <fullName evidence="13">Signal transducer and activator of transcription</fullName>
    </recommendedName>
</protein>
<name>A0A8D0GFY0_SPHPU</name>
<dbReference type="FunFam" id="1.20.1050.20:FF:000001">
    <property type="entry name" value="Signal transducer and activator of transcription"/>
    <property type="match status" value="1"/>
</dbReference>
<keyword evidence="5 13" id="KW-0597">Phosphoprotein</keyword>
<dbReference type="PANTHER" id="PTHR11801">
    <property type="entry name" value="SIGNAL TRANSDUCER AND ACTIVATOR OF TRANSCRIPTION"/>
    <property type="match status" value="1"/>
</dbReference>
<dbReference type="SUPFAM" id="SSF49417">
    <property type="entry name" value="p53-like transcription factors"/>
    <property type="match status" value="1"/>
</dbReference>
<feature type="domain" description="SH2" evidence="15">
    <location>
        <begin position="513"/>
        <end position="609"/>
    </location>
</feature>
<keyword evidence="9 13" id="KW-0010">Activator</keyword>
<evidence type="ECO:0000259" key="15">
    <source>
        <dbReference type="PROSITE" id="PS50001"/>
    </source>
</evidence>
<dbReference type="GO" id="GO:0005886">
    <property type="term" value="C:plasma membrane"/>
    <property type="evidence" value="ECO:0007669"/>
    <property type="project" value="Ensembl"/>
</dbReference>
<dbReference type="GO" id="GO:0060337">
    <property type="term" value="P:type I interferon-mediated signaling pathway"/>
    <property type="evidence" value="ECO:0007669"/>
    <property type="project" value="Ensembl"/>
</dbReference>
<dbReference type="InterPro" id="IPR013801">
    <property type="entry name" value="STAT_TF_DNA-bd"/>
</dbReference>
<evidence type="ECO:0000256" key="12">
    <source>
        <dbReference type="PROSITE-ProRule" id="PRU00191"/>
    </source>
</evidence>
<dbReference type="InterPro" id="IPR000980">
    <property type="entry name" value="SH2"/>
</dbReference>
<dbReference type="InterPro" id="IPR036535">
    <property type="entry name" value="STAT_N_sf"/>
</dbReference>
<dbReference type="InterPro" id="IPR013799">
    <property type="entry name" value="STAT_TF_prot_interaction"/>
</dbReference>
<dbReference type="SUPFAM" id="SSF47655">
    <property type="entry name" value="STAT"/>
    <property type="match status" value="1"/>
</dbReference>
<dbReference type="GO" id="GO:0070721">
    <property type="term" value="C:ISGF3 complex"/>
    <property type="evidence" value="ECO:0007669"/>
    <property type="project" value="Ensembl"/>
</dbReference>
<reference evidence="16" key="1">
    <citation type="submission" date="2025-08" db="UniProtKB">
        <authorList>
            <consortium name="Ensembl"/>
        </authorList>
    </citation>
    <scope>IDENTIFICATION</scope>
</reference>
<dbReference type="Gene3D" id="1.10.532.10">
    <property type="entry name" value="STAT transcription factor, N-terminal domain"/>
    <property type="match status" value="1"/>
</dbReference>
<keyword evidence="6 12" id="KW-0727">SH2 domain</keyword>
<dbReference type="InterPro" id="IPR008967">
    <property type="entry name" value="p53-like_TF_DNA-bd_sf"/>
</dbReference>
<organism evidence="16 17">
    <name type="scientific">Sphenodon punctatus</name>
    <name type="common">Tuatara</name>
    <name type="synonym">Hatteria punctata</name>
    <dbReference type="NCBI Taxonomy" id="8508"/>
    <lineage>
        <taxon>Eukaryota</taxon>
        <taxon>Metazoa</taxon>
        <taxon>Chordata</taxon>
        <taxon>Craniata</taxon>
        <taxon>Vertebrata</taxon>
        <taxon>Euteleostomi</taxon>
        <taxon>Lepidosauria</taxon>
        <taxon>Sphenodontia</taxon>
        <taxon>Sphenodontidae</taxon>
        <taxon>Sphenodon</taxon>
    </lineage>
</organism>
<evidence type="ECO:0000256" key="10">
    <source>
        <dbReference type="ARBA" id="ARBA00023163"/>
    </source>
</evidence>
<evidence type="ECO:0000256" key="14">
    <source>
        <dbReference type="SAM" id="Coils"/>
    </source>
</evidence>
<dbReference type="Ensembl" id="ENSSPUT00000005915.1">
    <property type="protein sequence ID" value="ENSSPUP00000005564.1"/>
    <property type="gene ID" value="ENSSPUG00000004289.1"/>
</dbReference>
<keyword evidence="7 13" id="KW-0805">Transcription regulation</keyword>
<dbReference type="GO" id="GO:0003677">
    <property type="term" value="F:DNA binding"/>
    <property type="evidence" value="ECO:0007669"/>
    <property type="project" value="UniProtKB-KW"/>
</dbReference>
<evidence type="ECO:0000256" key="7">
    <source>
        <dbReference type="ARBA" id="ARBA00023015"/>
    </source>
</evidence>
<keyword evidence="17" id="KW-1185">Reference proteome</keyword>
<dbReference type="GO" id="GO:0007259">
    <property type="term" value="P:cell surface receptor signaling pathway via JAK-STAT"/>
    <property type="evidence" value="ECO:0007669"/>
    <property type="project" value="Ensembl"/>
</dbReference>
<evidence type="ECO:0000256" key="6">
    <source>
        <dbReference type="ARBA" id="ARBA00022999"/>
    </source>
</evidence>
<dbReference type="GO" id="GO:0060339">
    <property type="term" value="P:negative regulation of type I interferon-mediated signaling pathway"/>
    <property type="evidence" value="ECO:0007669"/>
    <property type="project" value="Ensembl"/>
</dbReference>
<keyword evidence="14" id="KW-0175">Coiled coil</keyword>
<dbReference type="InterPro" id="IPR015988">
    <property type="entry name" value="STAT_TF_CC"/>
</dbReference>
<dbReference type="SUPFAM" id="SSF55550">
    <property type="entry name" value="SH2 domain"/>
    <property type="match status" value="1"/>
</dbReference>
<dbReference type="GO" id="GO:0000981">
    <property type="term" value="F:DNA-binding transcription factor activity, RNA polymerase II-specific"/>
    <property type="evidence" value="ECO:0007669"/>
    <property type="project" value="Ensembl"/>
</dbReference>
<dbReference type="Gene3D" id="3.30.505.10">
    <property type="entry name" value="SH2 domain"/>
    <property type="match status" value="1"/>
</dbReference>
<feature type="coiled-coil region" evidence="14">
    <location>
        <begin position="144"/>
        <end position="171"/>
    </location>
</feature>
<dbReference type="SMART" id="SM00964">
    <property type="entry name" value="STAT_int"/>
    <property type="match status" value="1"/>
</dbReference>
<proteinExistence type="inferred from homology"/>
<dbReference type="Proteomes" id="UP000694392">
    <property type="component" value="Unplaced"/>
</dbReference>
<dbReference type="Gene3D" id="1.20.1050.20">
    <property type="entry name" value="STAT transcription factor, all-alpha domain"/>
    <property type="match status" value="1"/>
</dbReference>
<accession>A0A8D0GFY0</accession>
<dbReference type="OMA" id="HQDDDRV"/>
<evidence type="ECO:0000256" key="5">
    <source>
        <dbReference type="ARBA" id="ARBA00022553"/>
    </source>
</evidence>
<evidence type="ECO:0000256" key="1">
    <source>
        <dbReference type="ARBA" id="ARBA00004123"/>
    </source>
</evidence>
<dbReference type="InterPro" id="IPR001217">
    <property type="entry name" value="STAT"/>
</dbReference>
<keyword evidence="10 13" id="KW-0804">Transcription</keyword>
<dbReference type="GO" id="GO:0044389">
    <property type="term" value="F:ubiquitin-like protein ligase binding"/>
    <property type="evidence" value="ECO:0007669"/>
    <property type="project" value="Ensembl"/>
</dbReference>
<gene>
    <name evidence="16" type="primary">STAT2</name>
</gene>
<dbReference type="InterPro" id="IPR012345">
    <property type="entry name" value="STAT_TF_DNA-bd_N"/>
</dbReference>
<dbReference type="Gene3D" id="1.10.238.10">
    <property type="entry name" value="EF-hand"/>
    <property type="match status" value="1"/>
</dbReference>
<keyword evidence="4 13" id="KW-0963">Cytoplasm</keyword>
<comment type="similarity">
    <text evidence="3 13">Belongs to the transcription factor STAT family.</text>
</comment>
<evidence type="ECO:0000256" key="9">
    <source>
        <dbReference type="ARBA" id="ARBA00023159"/>
    </source>
</evidence>
<evidence type="ECO:0000256" key="2">
    <source>
        <dbReference type="ARBA" id="ARBA00004496"/>
    </source>
</evidence>
<dbReference type="InterPro" id="IPR036860">
    <property type="entry name" value="SH2_dom_sf"/>
</dbReference>
<dbReference type="GO" id="GO:0042802">
    <property type="term" value="F:identical protein binding"/>
    <property type="evidence" value="ECO:0007669"/>
    <property type="project" value="Ensembl"/>
</dbReference>
<dbReference type="GO" id="GO:0005829">
    <property type="term" value="C:cytosol"/>
    <property type="evidence" value="ECO:0007669"/>
    <property type="project" value="Ensembl"/>
</dbReference>
<evidence type="ECO:0000256" key="8">
    <source>
        <dbReference type="ARBA" id="ARBA00023125"/>
    </source>
</evidence>
<dbReference type="Pfam" id="PF01017">
    <property type="entry name" value="STAT_alpha"/>
    <property type="match status" value="1"/>
</dbReference>
<keyword evidence="11 13" id="KW-0539">Nucleus</keyword>
<evidence type="ECO:0000256" key="3">
    <source>
        <dbReference type="ARBA" id="ARBA00005586"/>
    </source>
</evidence>
<comment type="subcellular location">
    <subcellularLocation>
        <location evidence="2 13">Cytoplasm</location>
    </subcellularLocation>
    <subcellularLocation>
        <location evidence="1 13">Nucleus</location>
    </subcellularLocation>
</comment>
<dbReference type="GO" id="GO:0051607">
    <property type="term" value="P:defense response to virus"/>
    <property type="evidence" value="ECO:0007669"/>
    <property type="project" value="Ensembl"/>
</dbReference>
<evidence type="ECO:0000256" key="4">
    <source>
        <dbReference type="ARBA" id="ARBA00022490"/>
    </source>
</evidence>
<dbReference type="GO" id="GO:0090140">
    <property type="term" value="P:regulation of mitochondrial fission"/>
    <property type="evidence" value="ECO:0007669"/>
    <property type="project" value="Ensembl"/>
</dbReference>
<evidence type="ECO:0000256" key="11">
    <source>
        <dbReference type="ARBA" id="ARBA00023242"/>
    </source>
</evidence>
<evidence type="ECO:0000256" key="13">
    <source>
        <dbReference type="RuleBase" id="RU046415"/>
    </source>
</evidence>
<dbReference type="Gene3D" id="2.60.40.630">
    <property type="entry name" value="STAT transcription factor, DNA-binding domain"/>
    <property type="match status" value="1"/>
</dbReference>
<evidence type="ECO:0000313" key="16">
    <source>
        <dbReference type="Ensembl" id="ENSSPUP00000005564.1"/>
    </source>
</evidence>
<dbReference type="FunFam" id="3.30.505.10:FF:000003">
    <property type="entry name" value="Signal transducer and activator of transcription"/>
    <property type="match status" value="1"/>
</dbReference>
<dbReference type="FunFam" id="2.60.40.630:FF:000004">
    <property type="entry name" value="Signal transducer and activator of transcription"/>
    <property type="match status" value="1"/>
</dbReference>
<dbReference type="Pfam" id="PF00017">
    <property type="entry name" value="SH2"/>
    <property type="match status" value="1"/>
</dbReference>
<reference evidence="16" key="2">
    <citation type="submission" date="2025-09" db="UniProtKB">
        <authorList>
            <consortium name="Ensembl"/>
        </authorList>
    </citation>
    <scope>IDENTIFICATION</scope>
</reference>
<dbReference type="AlphaFoldDB" id="A0A8D0GFY0"/>
<sequence>MAQWLEVQQLESTYLDQVHQLYSDDQLPMEVRQYLAHWIEDQNWIQAAEPDSPHTHMLFHTLLSLLDDQMGRLVLGDEENILLTHNLRRAKLNLQSRYQEQPKELANIIANLLREERVILVARQAVPQARAEPPPNNPRDTGRQQNIERRLVEVRASVQDLERTVRHLEELQDTFDFHYKMHNMLAGSTPSDPEVVRQLQQLQSMLNSLDRDRKDVLAQVQALLGRTDTLRELLQEELGEWQQRQRRAVLREICDTSLDRLEKWFTADAELLFQLLRLLRTLGELVKKVTYQHDPLQVELPLLERRLREQLSCLLRSSFVVEKQPIMSPSRRPLVLKTGNKFSVGARLLVTLQDRSCRMEVKIEVDKNPPNVRGFRRFNILTSNRKTMVLDGTQTNGLVCDFQYMTLKEQKAGSSGKGKGIKGAGEGLLAVTEELHLITFTLDYCYHDLKLQIETSTLPVVIISNVNQASSAWAAILWFNMLSPDPGDIPTFSFWTWLDGILNLIRDHLAELWKAGLILGFVSRKQERKLLKDRRTGTFLLRFSESTRDGGITCTWVEHGEGSSPKYQSVDPYTSNELAPLSLPDIIRDYQLLALENIPENPLQFLYPSTPRDEAFAPYYKERREADLMEHRKYLNRRLIRVSSRQPEEQGAVEGSVDPPAVDGQQLEAQELLANQQPEVLGLQANQELEVFQPVDNHLPAGAAANHLDVLGQELAMIMLDQTGADNYLLLQENDPFLPPPGEEQQLPQYDVFGEVPVLQVDAEDFQ</sequence>
<dbReference type="GeneTree" id="ENSGT01050000244905"/>
<evidence type="ECO:0000313" key="17">
    <source>
        <dbReference type="Proteomes" id="UP000694392"/>
    </source>
</evidence>
<dbReference type="Pfam" id="PF02864">
    <property type="entry name" value="STAT_bind"/>
    <property type="match status" value="1"/>
</dbReference>
<keyword evidence="8 13" id="KW-0238">DNA-binding</keyword>